<comment type="caution">
    <text evidence="2">The sequence shown here is derived from an EMBL/GenBank/DDBJ whole genome shotgun (WGS) entry which is preliminary data.</text>
</comment>
<evidence type="ECO:0000256" key="1">
    <source>
        <dbReference type="SAM" id="MobiDB-lite"/>
    </source>
</evidence>
<name>A0AAV7UJY8_PLEWA</name>
<dbReference type="EMBL" id="JANPWB010000005">
    <property type="protein sequence ID" value="KAJ1188319.1"/>
    <property type="molecule type" value="Genomic_DNA"/>
</dbReference>
<accession>A0AAV7UJY8</accession>
<protein>
    <submittedName>
        <fullName evidence="2">Uncharacterized protein</fullName>
    </submittedName>
</protein>
<feature type="region of interest" description="Disordered" evidence="1">
    <location>
        <begin position="74"/>
        <end position="98"/>
    </location>
</feature>
<evidence type="ECO:0000313" key="2">
    <source>
        <dbReference type="EMBL" id="KAJ1188319.1"/>
    </source>
</evidence>
<evidence type="ECO:0000313" key="3">
    <source>
        <dbReference type="Proteomes" id="UP001066276"/>
    </source>
</evidence>
<sequence length="180" mass="18388">MCRCGSLDPGGISPASRDTGVQGSPSPPQTASNRAASAGVCEKTSKQTSKTAGRAAHLGWQAGRQGALLAATGGQINSGKDDERCTGRGASQPLPVSSCPCTRSPPTVPCSADRGASQPLPAGLHPCTCSSPTTPCSAAQLRTTRYSDVQRPMSVVPTVLPLSNRKLLLLATRQNTSTFA</sequence>
<organism evidence="2 3">
    <name type="scientific">Pleurodeles waltl</name>
    <name type="common">Iberian ribbed newt</name>
    <dbReference type="NCBI Taxonomy" id="8319"/>
    <lineage>
        <taxon>Eukaryota</taxon>
        <taxon>Metazoa</taxon>
        <taxon>Chordata</taxon>
        <taxon>Craniata</taxon>
        <taxon>Vertebrata</taxon>
        <taxon>Euteleostomi</taxon>
        <taxon>Amphibia</taxon>
        <taxon>Batrachia</taxon>
        <taxon>Caudata</taxon>
        <taxon>Salamandroidea</taxon>
        <taxon>Salamandridae</taxon>
        <taxon>Pleurodelinae</taxon>
        <taxon>Pleurodeles</taxon>
    </lineage>
</organism>
<gene>
    <name evidence="2" type="ORF">NDU88_005080</name>
</gene>
<feature type="compositionally biased region" description="Polar residues" evidence="1">
    <location>
        <begin position="19"/>
        <end position="35"/>
    </location>
</feature>
<feature type="region of interest" description="Disordered" evidence="1">
    <location>
        <begin position="1"/>
        <end position="54"/>
    </location>
</feature>
<proteinExistence type="predicted"/>
<keyword evidence="3" id="KW-1185">Reference proteome</keyword>
<dbReference type="Proteomes" id="UP001066276">
    <property type="component" value="Chromosome 3_1"/>
</dbReference>
<dbReference type="AlphaFoldDB" id="A0AAV7UJY8"/>
<reference evidence="2" key="1">
    <citation type="journal article" date="2022" name="bioRxiv">
        <title>Sequencing and chromosome-scale assembly of the giantPleurodeles waltlgenome.</title>
        <authorList>
            <person name="Brown T."/>
            <person name="Elewa A."/>
            <person name="Iarovenko S."/>
            <person name="Subramanian E."/>
            <person name="Araus A.J."/>
            <person name="Petzold A."/>
            <person name="Susuki M."/>
            <person name="Suzuki K.-i.T."/>
            <person name="Hayashi T."/>
            <person name="Toyoda A."/>
            <person name="Oliveira C."/>
            <person name="Osipova E."/>
            <person name="Leigh N.D."/>
            <person name="Simon A."/>
            <person name="Yun M.H."/>
        </authorList>
    </citation>
    <scope>NUCLEOTIDE SEQUENCE</scope>
    <source>
        <strain evidence="2">20211129_DDA</strain>
        <tissue evidence="2">Liver</tissue>
    </source>
</reference>